<keyword evidence="2" id="KW-1185">Reference proteome</keyword>
<evidence type="ECO:0000313" key="2">
    <source>
        <dbReference type="Proteomes" id="UP000320653"/>
    </source>
</evidence>
<dbReference type="RefSeq" id="WP_145641243.1">
    <property type="nucleotide sequence ID" value="NZ_VIWP01000007.1"/>
</dbReference>
<comment type="caution">
    <text evidence="1">The sequence shown here is derived from an EMBL/GenBank/DDBJ whole genome shotgun (WGS) entry which is preliminary data.</text>
</comment>
<protein>
    <submittedName>
        <fullName evidence="1">Uncharacterized protein</fullName>
    </submittedName>
</protein>
<dbReference type="Proteomes" id="UP000320653">
    <property type="component" value="Unassembled WGS sequence"/>
</dbReference>
<organism evidence="1 2">
    <name type="scientific">Neorhizobium alkalisoli</name>
    <dbReference type="NCBI Taxonomy" id="528178"/>
    <lineage>
        <taxon>Bacteria</taxon>
        <taxon>Pseudomonadati</taxon>
        <taxon>Pseudomonadota</taxon>
        <taxon>Alphaproteobacteria</taxon>
        <taxon>Hyphomicrobiales</taxon>
        <taxon>Rhizobiaceae</taxon>
        <taxon>Rhizobium/Agrobacterium group</taxon>
        <taxon>Neorhizobium</taxon>
    </lineage>
</organism>
<sequence>MILAQARQIEQSSYDDRAQLVLDAFAGNALAALNSVIKDADWLCHQLETASENQSFGYVRGLKPKFERED</sequence>
<dbReference type="AlphaFoldDB" id="A0A561QHQ5"/>
<evidence type="ECO:0000313" key="1">
    <source>
        <dbReference type="EMBL" id="TWF49898.1"/>
    </source>
</evidence>
<dbReference type="EMBL" id="VIWP01000007">
    <property type="protein sequence ID" value="TWF49898.1"/>
    <property type="molecule type" value="Genomic_DNA"/>
</dbReference>
<proteinExistence type="predicted"/>
<name>A0A561QHQ5_9HYPH</name>
<gene>
    <name evidence="1" type="ORF">FHW37_107269</name>
</gene>
<reference evidence="1 2" key="1">
    <citation type="submission" date="2019-06" db="EMBL/GenBank/DDBJ databases">
        <title>Sorghum-associated microbial communities from plants grown in Nebraska, USA.</title>
        <authorList>
            <person name="Schachtman D."/>
        </authorList>
    </citation>
    <scope>NUCLEOTIDE SEQUENCE [LARGE SCALE GENOMIC DNA]</scope>
    <source>
        <strain evidence="1 2">1225</strain>
    </source>
</reference>
<accession>A0A561QHQ5</accession>